<gene>
    <name evidence="1" type="ORF">E2C01_024798</name>
</gene>
<reference evidence="1 2" key="1">
    <citation type="submission" date="2019-05" db="EMBL/GenBank/DDBJ databases">
        <title>Another draft genome of Portunus trituberculatus and its Hox gene families provides insights of decapod evolution.</title>
        <authorList>
            <person name="Jeong J.-H."/>
            <person name="Song I."/>
            <person name="Kim S."/>
            <person name="Choi T."/>
            <person name="Kim D."/>
            <person name="Ryu S."/>
            <person name="Kim W."/>
        </authorList>
    </citation>
    <scope>NUCLEOTIDE SEQUENCE [LARGE SCALE GENOMIC DNA]</scope>
    <source>
        <tissue evidence="1">Muscle</tissue>
    </source>
</reference>
<name>A0A5B7EDW1_PORTR</name>
<comment type="caution">
    <text evidence="1">The sequence shown here is derived from an EMBL/GenBank/DDBJ whole genome shotgun (WGS) entry which is preliminary data.</text>
</comment>
<keyword evidence="2" id="KW-1185">Reference proteome</keyword>
<proteinExistence type="predicted"/>
<dbReference type="AlphaFoldDB" id="A0A5B7EDW1"/>
<evidence type="ECO:0000313" key="1">
    <source>
        <dbReference type="EMBL" id="MPC31507.1"/>
    </source>
</evidence>
<evidence type="ECO:0000313" key="2">
    <source>
        <dbReference type="Proteomes" id="UP000324222"/>
    </source>
</evidence>
<dbReference type="EMBL" id="VSRR010002450">
    <property type="protein sequence ID" value="MPC31507.1"/>
    <property type="molecule type" value="Genomic_DNA"/>
</dbReference>
<protein>
    <submittedName>
        <fullName evidence="1">Uncharacterized protein</fullName>
    </submittedName>
</protein>
<accession>A0A5B7EDW1</accession>
<sequence length="129" mass="14538">MDSPTNVMTRTASVTKTATTIVTRRDDLIVVQRRKSTEMKGCQPKLFLPNQTMNQGSLDIEPRVLTRAPPRCVNYLERDRIPVITNTKKAKGKNYLLSKTEESELQKLKLGIIVLKTMAINPLTPIDLS</sequence>
<organism evidence="1 2">
    <name type="scientific">Portunus trituberculatus</name>
    <name type="common">Swimming crab</name>
    <name type="synonym">Neptunus trituberculatus</name>
    <dbReference type="NCBI Taxonomy" id="210409"/>
    <lineage>
        <taxon>Eukaryota</taxon>
        <taxon>Metazoa</taxon>
        <taxon>Ecdysozoa</taxon>
        <taxon>Arthropoda</taxon>
        <taxon>Crustacea</taxon>
        <taxon>Multicrustacea</taxon>
        <taxon>Malacostraca</taxon>
        <taxon>Eumalacostraca</taxon>
        <taxon>Eucarida</taxon>
        <taxon>Decapoda</taxon>
        <taxon>Pleocyemata</taxon>
        <taxon>Brachyura</taxon>
        <taxon>Eubrachyura</taxon>
        <taxon>Portunoidea</taxon>
        <taxon>Portunidae</taxon>
        <taxon>Portuninae</taxon>
        <taxon>Portunus</taxon>
    </lineage>
</organism>
<dbReference type="Proteomes" id="UP000324222">
    <property type="component" value="Unassembled WGS sequence"/>
</dbReference>